<evidence type="ECO:0000256" key="15">
    <source>
        <dbReference type="ARBA" id="ARBA00023180"/>
    </source>
</evidence>
<dbReference type="EMBL" id="OV725079">
    <property type="protein sequence ID" value="CAH1397170.1"/>
    <property type="molecule type" value="Genomic_DNA"/>
</dbReference>
<dbReference type="FunFam" id="2.60.40.1660:FF:000004">
    <property type="entry name" value="sodium/potassium-transporting ATPase subunit beta-2"/>
    <property type="match status" value="1"/>
</dbReference>
<reference evidence="19" key="1">
    <citation type="submission" date="2022-01" db="EMBL/GenBank/DDBJ databases">
        <authorList>
            <person name="King R."/>
        </authorList>
    </citation>
    <scope>NUCLEOTIDE SEQUENCE</scope>
</reference>
<keyword evidence="9" id="KW-0735">Signal-anchor</keyword>
<keyword evidence="10 18" id="KW-1133">Transmembrane helix</keyword>
<evidence type="ECO:0000256" key="2">
    <source>
        <dbReference type="ARBA" id="ARBA00005876"/>
    </source>
</evidence>
<evidence type="ECO:0000256" key="4">
    <source>
        <dbReference type="ARBA" id="ARBA00022475"/>
    </source>
</evidence>
<comment type="similarity">
    <text evidence="2">Belongs to the X(+)/potassium ATPases subunit beta family.</text>
</comment>
<evidence type="ECO:0000256" key="6">
    <source>
        <dbReference type="ARBA" id="ARBA00022607"/>
    </source>
</evidence>
<dbReference type="PANTHER" id="PTHR11523:SF46">
    <property type="entry name" value="SODIUM_POTASSIUM-TRANSPORTING ATPASE SUBUNIT BETA-2"/>
    <property type="match status" value="1"/>
</dbReference>
<keyword evidence="4" id="KW-1003">Cell membrane</keyword>
<dbReference type="GO" id="GO:1990573">
    <property type="term" value="P:potassium ion import across plasma membrane"/>
    <property type="evidence" value="ECO:0007669"/>
    <property type="project" value="TreeGrafter"/>
</dbReference>
<feature type="transmembrane region" description="Helical" evidence="18">
    <location>
        <begin position="48"/>
        <end position="69"/>
    </location>
</feature>
<sequence length="318" mass="36986">MADKKKETGFYSPPPSLDTWQNLKTFFYDPKKGKIFGRTGPSWAKIGLFYLIFYAILASLFGIMLWIFYHTLDPRIPRWQLTESLIGQNPGLGFRPFPNDSDTRSSLIWYQGKSRQSCKLWTDTLEKFLEVYRKPGLTPGRGQNIYNCDYDRPPGKGQVCDVDVKNWYPCTAENNFNYHLSSPCVFIKLNKIYGWQPEFFNDTRELPEKMPEDLKNLISVQKSINPELLKTVWVSCEGESPVDRENIGDIQYIPRQGFPGYFYPYMNTEGYLSPLIAVHFKRPKTGIIINVECRAWAKNLKVDRKEKIGTVHFELLID</sequence>
<protein>
    <recommendedName>
        <fullName evidence="21">Sodium/potassium-transporting ATPase subunit beta-2</fullName>
    </recommendedName>
</protein>
<dbReference type="InterPro" id="IPR038702">
    <property type="entry name" value="Na/K_ATPase_sub_beta_sf"/>
</dbReference>
<dbReference type="PANTHER" id="PTHR11523">
    <property type="entry name" value="SODIUM/POTASSIUM-DEPENDENT ATPASE BETA SUBUNIT"/>
    <property type="match status" value="1"/>
</dbReference>
<keyword evidence="3" id="KW-0813">Transport</keyword>
<dbReference type="Proteomes" id="UP001152798">
    <property type="component" value="Chromosome 3"/>
</dbReference>
<keyword evidence="6" id="KW-0740">Sodium/potassium transport</keyword>
<keyword evidence="16" id="KW-0739">Sodium transport</keyword>
<dbReference type="InterPro" id="IPR000402">
    <property type="entry name" value="Na/K_ATPase_sub_beta"/>
</dbReference>
<evidence type="ECO:0000256" key="5">
    <source>
        <dbReference type="ARBA" id="ARBA00022538"/>
    </source>
</evidence>
<dbReference type="GO" id="GO:0001671">
    <property type="term" value="F:ATPase activator activity"/>
    <property type="evidence" value="ECO:0007669"/>
    <property type="project" value="TreeGrafter"/>
</dbReference>
<proteinExistence type="inferred from homology"/>
<gene>
    <name evidence="19" type="ORF">NEZAVI_LOCUS7069</name>
</gene>
<evidence type="ECO:0000313" key="20">
    <source>
        <dbReference type="Proteomes" id="UP001152798"/>
    </source>
</evidence>
<accession>A0A9P0H7X2</accession>
<comment type="subcellular location">
    <subcellularLocation>
        <location evidence="1">Cell membrane</location>
        <topology evidence="1">Single-pass type II membrane protein</topology>
    </subcellularLocation>
</comment>
<organism evidence="19 20">
    <name type="scientific">Nezara viridula</name>
    <name type="common">Southern green stink bug</name>
    <name type="synonym">Cimex viridulus</name>
    <dbReference type="NCBI Taxonomy" id="85310"/>
    <lineage>
        <taxon>Eukaryota</taxon>
        <taxon>Metazoa</taxon>
        <taxon>Ecdysozoa</taxon>
        <taxon>Arthropoda</taxon>
        <taxon>Hexapoda</taxon>
        <taxon>Insecta</taxon>
        <taxon>Pterygota</taxon>
        <taxon>Neoptera</taxon>
        <taxon>Paraneoptera</taxon>
        <taxon>Hemiptera</taxon>
        <taxon>Heteroptera</taxon>
        <taxon>Panheteroptera</taxon>
        <taxon>Pentatomomorpha</taxon>
        <taxon>Pentatomoidea</taxon>
        <taxon>Pentatomidae</taxon>
        <taxon>Pentatominae</taxon>
        <taxon>Nezara</taxon>
    </lineage>
</organism>
<dbReference type="Gene3D" id="2.60.40.1660">
    <property type="entry name" value="Na, k-atpase alpha subunit"/>
    <property type="match status" value="1"/>
</dbReference>
<evidence type="ECO:0000256" key="18">
    <source>
        <dbReference type="SAM" id="Phobius"/>
    </source>
</evidence>
<keyword evidence="12" id="KW-0406">Ion transport</keyword>
<dbReference type="Pfam" id="PF00287">
    <property type="entry name" value="Na_K-ATPase"/>
    <property type="match status" value="1"/>
</dbReference>
<dbReference type="GO" id="GO:0005890">
    <property type="term" value="C:sodium:potassium-exchanging ATPase complex"/>
    <property type="evidence" value="ECO:0007669"/>
    <property type="project" value="InterPro"/>
</dbReference>
<evidence type="ECO:0008006" key="21">
    <source>
        <dbReference type="Google" id="ProtNLM"/>
    </source>
</evidence>
<dbReference type="AlphaFoldDB" id="A0A9P0H7X2"/>
<evidence type="ECO:0000256" key="17">
    <source>
        <dbReference type="ARBA" id="ARBA00025540"/>
    </source>
</evidence>
<dbReference type="OrthoDB" id="5912413at2759"/>
<dbReference type="GO" id="GO:0036376">
    <property type="term" value="P:sodium ion export across plasma membrane"/>
    <property type="evidence" value="ECO:0007669"/>
    <property type="project" value="TreeGrafter"/>
</dbReference>
<evidence type="ECO:0000256" key="16">
    <source>
        <dbReference type="ARBA" id="ARBA00023201"/>
    </source>
</evidence>
<evidence type="ECO:0000256" key="10">
    <source>
        <dbReference type="ARBA" id="ARBA00022989"/>
    </source>
</evidence>
<keyword evidence="5" id="KW-0633">Potassium transport</keyword>
<keyword evidence="15" id="KW-0325">Glycoprotein</keyword>
<comment type="function">
    <text evidence="17">This is the non-catalytic component of the active enzyme, which catalyzes the hydrolysis of ATP coupled with the exchange of Na(+) and K(+) ions across the plasma membrane. The beta subunit regulates, through assembly of alpha/beta heterodimers, the number of sodium pumps transported to the plasma membrane.</text>
</comment>
<keyword evidence="7 18" id="KW-0812">Transmembrane</keyword>
<keyword evidence="11" id="KW-0915">Sodium</keyword>
<evidence type="ECO:0000256" key="11">
    <source>
        <dbReference type="ARBA" id="ARBA00023053"/>
    </source>
</evidence>
<evidence type="ECO:0000256" key="7">
    <source>
        <dbReference type="ARBA" id="ARBA00022692"/>
    </source>
</evidence>
<evidence type="ECO:0000256" key="9">
    <source>
        <dbReference type="ARBA" id="ARBA00022968"/>
    </source>
</evidence>
<evidence type="ECO:0000256" key="12">
    <source>
        <dbReference type="ARBA" id="ARBA00023065"/>
    </source>
</evidence>
<evidence type="ECO:0000256" key="13">
    <source>
        <dbReference type="ARBA" id="ARBA00023136"/>
    </source>
</evidence>
<keyword evidence="13 18" id="KW-0472">Membrane</keyword>
<keyword evidence="14" id="KW-1015">Disulfide bond</keyword>
<keyword evidence="8" id="KW-0630">Potassium</keyword>
<evidence type="ECO:0000256" key="14">
    <source>
        <dbReference type="ARBA" id="ARBA00023157"/>
    </source>
</evidence>
<keyword evidence="20" id="KW-1185">Reference proteome</keyword>
<evidence type="ECO:0000313" key="19">
    <source>
        <dbReference type="EMBL" id="CAH1397170.1"/>
    </source>
</evidence>
<evidence type="ECO:0000256" key="1">
    <source>
        <dbReference type="ARBA" id="ARBA00004401"/>
    </source>
</evidence>
<name>A0A9P0H7X2_NEZVI</name>
<dbReference type="GO" id="GO:0006883">
    <property type="term" value="P:intracellular sodium ion homeostasis"/>
    <property type="evidence" value="ECO:0007669"/>
    <property type="project" value="TreeGrafter"/>
</dbReference>
<evidence type="ECO:0000256" key="8">
    <source>
        <dbReference type="ARBA" id="ARBA00022958"/>
    </source>
</evidence>
<dbReference type="GO" id="GO:0030007">
    <property type="term" value="P:intracellular potassium ion homeostasis"/>
    <property type="evidence" value="ECO:0007669"/>
    <property type="project" value="TreeGrafter"/>
</dbReference>
<evidence type="ECO:0000256" key="3">
    <source>
        <dbReference type="ARBA" id="ARBA00022448"/>
    </source>
</evidence>